<dbReference type="Pfam" id="PF08529">
    <property type="entry name" value="NusA_N"/>
    <property type="match status" value="1"/>
</dbReference>
<dbReference type="SUPFAM" id="SSF69705">
    <property type="entry name" value="Transcription factor NusA, N-terminal domain"/>
    <property type="match status" value="1"/>
</dbReference>
<dbReference type="GO" id="GO:0006353">
    <property type="term" value="P:DNA-templated transcription termination"/>
    <property type="evidence" value="ECO:0007669"/>
    <property type="project" value="UniProtKB-UniRule"/>
</dbReference>
<dbReference type="InterPro" id="IPR012340">
    <property type="entry name" value="NA-bd_OB-fold"/>
</dbReference>
<dbReference type="SUPFAM" id="SSF54814">
    <property type="entry name" value="Prokaryotic type KH domain (KH-domain type II)"/>
    <property type="match status" value="2"/>
</dbReference>
<keyword evidence="5 7" id="KW-0805">Transcription regulation</keyword>
<dbReference type="PANTHER" id="PTHR22648">
    <property type="entry name" value="TRANSCRIPTION TERMINATION FACTOR NUSA"/>
    <property type="match status" value="1"/>
</dbReference>
<dbReference type="SMART" id="SM00316">
    <property type="entry name" value="S1"/>
    <property type="match status" value="1"/>
</dbReference>
<dbReference type="PROSITE" id="PS50126">
    <property type="entry name" value="S1"/>
    <property type="match status" value="1"/>
</dbReference>
<dbReference type="Gene3D" id="3.30.300.20">
    <property type="match status" value="2"/>
</dbReference>
<keyword evidence="3 7" id="KW-0889">Transcription antitermination</keyword>
<dbReference type="InterPro" id="IPR015946">
    <property type="entry name" value="KH_dom-like_a/b"/>
</dbReference>
<keyword evidence="4 7" id="KW-0694">RNA-binding</keyword>
<dbReference type="InterPro" id="IPR058582">
    <property type="entry name" value="KH_NusA_2nd"/>
</dbReference>
<accession>A0A7Z0T6M8</accession>
<evidence type="ECO:0000256" key="4">
    <source>
        <dbReference type="ARBA" id="ARBA00022884"/>
    </source>
</evidence>
<dbReference type="InterPro" id="IPR003029">
    <property type="entry name" value="S1_domain"/>
</dbReference>
<evidence type="ECO:0000259" key="8">
    <source>
        <dbReference type="PROSITE" id="PS50126"/>
    </source>
</evidence>
<dbReference type="EMBL" id="JABMKT010000002">
    <property type="protein sequence ID" value="NYV27381.1"/>
    <property type="molecule type" value="Genomic_DNA"/>
</dbReference>
<dbReference type="RefSeq" id="WP_180135308.1">
    <property type="nucleotide sequence ID" value="NZ_JABMKT010000002.1"/>
</dbReference>
<organism evidence="9 10">
    <name type="scientific">Streptobacillus felis</name>
    <dbReference type="NCBI Taxonomy" id="1384509"/>
    <lineage>
        <taxon>Bacteria</taxon>
        <taxon>Fusobacteriati</taxon>
        <taxon>Fusobacteriota</taxon>
        <taxon>Fusobacteriia</taxon>
        <taxon>Fusobacteriales</taxon>
        <taxon>Leptotrichiaceae</taxon>
        <taxon>Streptobacillus</taxon>
    </lineage>
</organism>
<dbReference type="InterPro" id="IPR025249">
    <property type="entry name" value="TF_NusA_KH_1st"/>
</dbReference>
<dbReference type="InterPro" id="IPR013735">
    <property type="entry name" value="TF_NusA_N"/>
</dbReference>
<dbReference type="GO" id="GO:0031564">
    <property type="term" value="P:transcription antitermination"/>
    <property type="evidence" value="ECO:0007669"/>
    <property type="project" value="UniProtKB-UniRule"/>
</dbReference>
<comment type="subunit">
    <text evidence="7">Monomer. Binds directly to the core enzyme of the DNA-dependent RNA polymerase and to nascent RNA.</text>
</comment>
<protein>
    <recommendedName>
        <fullName evidence="7">Transcription termination/antitermination protein NusA</fullName>
    </recommendedName>
</protein>
<comment type="similarity">
    <text evidence="7">Belongs to the NusA family.</text>
</comment>
<name>A0A7Z0T6M8_9FUSO</name>
<proteinExistence type="inferred from homology"/>
<evidence type="ECO:0000313" key="9">
    <source>
        <dbReference type="EMBL" id="NYV27381.1"/>
    </source>
</evidence>
<evidence type="ECO:0000256" key="2">
    <source>
        <dbReference type="ARBA" id="ARBA00022490"/>
    </source>
</evidence>
<evidence type="ECO:0000256" key="3">
    <source>
        <dbReference type="ARBA" id="ARBA00022814"/>
    </source>
</evidence>
<dbReference type="CDD" id="cd02134">
    <property type="entry name" value="KH-II_NusA_rpt1"/>
    <property type="match status" value="1"/>
</dbReference>
<dbReference type="Pfam" id="PF26594">
    <property type="entry name" value="KH_NusA_2nd"/>
    <property type="match status" value="1"/>
</dbReference>
<dbReference type="InterPro" id="IPR009019">
    <property type="entry name" value="KH_sf_prok-type"/>
</dbReference>
<dbReference type="Proteomes" id="UP000526184">
    <property type="component" value="Unassembled WGS sequence"/>
</dbReference>
<dbReference type="InterPro" id="IPR036555">
    <property type="entry name" value="NusA_N_sf"/>
</dbReference>
<sequence>MKSKDKATFLDAIEELEKEKGIQKGELLERLKTGLLAAYKKDFNDQENIEIEIDQVTGDVKMFCEKLIIDDEVKVYNSTTEIPLTKAKEFKKRIKVGDYLKIELNADEFNRNAIQRAKSIIIQYVREQEKESICRQLKAVEHQIVNVVVRRIEDNGSLYVGMNGLDAIIPYRELTELDKIQVGDRLVAYIRNVDVTGKFPKVDITRTDDRLIYKLFEREIPEIASGNIIIKNIAREPGVKAKVALYSEDVNIDLKGSCIGKDGIRINNIINELNGEKIELVEWNDDQRIFVKNALYPAEIFSVEIVKNEDEIIAKVEVDSSQLTLAIGKKGVNSKLAGKLCKLRVNIEASDEDGQEEREEQE</sequence>
<dbReference type="InterPro" id="IPR030842">
    <property type="entry name" value="TF_NusA_bacterial"/>
</dbReference>
<dbReference type="HAMAP" id="MF_00945_B">
    <property type="entry name" value="NusA_B"/>
    <property type="match status" value="1"/>
</dbReference>
<keyword evidence="1 7" id="KW-0806">Transcription termination</keyword>
<dbReference type="NCBIfam" id="TIGR01953">
    <property type="entry name" value="NusA"/>
    <property type="match status" value="1"/>
</dbReference>
<dbReference type="AlphaFoldDB" id="A0A7Z0T6M8"/>
<dbReference type="PANTHER" id="PTHR22648:SF0">
    <property type="entry name" value="TRANSCRIPTION TERMINATION_ANTITERMINATION PROTEIN NUSA"/>
    <property type="match status" value="1"/>
</dbReference>
<dbReference type="Gene3D" id="3.30.1480.10">
    <property type="entry name" value="NusA, N-terminal domain"/>
    <property type="match status" value="1"/>
</dbReference>
<keyword evidence="6 7" id="KW-0804">Transcription</keyword>
<evidence type="ECO:0000256" key="7">
    <source>
        <dbReference type="HAMAP-Rule" id="MF_00945"/>
    </source>
</evidence>
<comment type="subcellular location">
    <subcellularLocation>
        <location evidence="7">Cytoplasm</location>
    </subcellularLocation>
</comment>
<dbReference type="GO" id="GO:0003700">
    <property type="term" value="F:DNA-binding transcription factor activity"/>
    <property type="evidence" value="ECO:0007669"/>
    <property type="project" value="InterPro"/>
</dbReference>
<dbReference type="Gene3D" id="2.40.50.140">
    <property type="entry name" value="Nucleic acid-binding proteins"/>
    <property type="match status" value="1"/>
</dbReference>
<evidence type="ECO:0000256" key="6">
    <source>
        <dbReference type="ARBA" id="ARBA00023163"/>
    </source>
</evidence>
<gene>
    <name evidence="7 9" type="primary">nusA</name>
    <name evidence="9" type="ORF">HP397_00885</name>
</gene>
<keyword evidence="10" id="KW-1185">Reference proteome</keyword>
<feature type="domain" description="S1 motif" evidence="8">
    <location>
        <begin position="142"/>
        <end position="207"/>
    </location>
</feature>
<evidence type="ECO:0000256" key="1">
    <source>
        <dbReference type="ARBA" id="ARBA00022472"/>
    </source>
</evidence>
<dbReference type="GO" id="GO:0005829">
    <property type="term" value="C:cytosol"/>
    <property type="evidence" value="ECO:0007669"/>
    <property type="project" value="TreeGrafter"/>
</dbReference>
<comment type="function">
    <text evidence="7">Participates in both transcription termination and antitermination.</text>
</comment>
<dbReference type="Pfam" id="PF13184">
    <property type="entry name" value="KH_NusA_1st"/>
    <property type="match status" value="1"/>
</dbReference>
<evidence type="ECO:0000313" key="10">
    <source>
        <dbReference type="Proteomes" id="UP000526184"/>
    </source>
</evidence>
<reference evidence="9 10" key="1">
    <citation type="submission" date="2020-05" db="EMBL/GenBank/DDBJ databases">
        <title>Streptobacillus felis strain LHL191014123.</title>
        <authorList>
            <person name="Fawzy A."/>
            <person name="Rau J."/>
            <person name="Risse K."/>
            <person name="Schauerte N."/>
            <person name="Geiger C."/>
            <person name="Blom J."/>
            <person name="Imirzalioglu C."/>
            <person name="Falgenhauer J."/>
            <person name="Bach A."/>
            <person name="Herden C."/>
            <person name="Eisenberg T."/>
        </authorList>
    </citation>
    <scope>NUCLEOTIDE SEQUENCE [LARGE SCALE GENOMIC DNA]</scope>
    <source>
        <strain evidence="9 10">LHL191014123</strain>
    </source>
</reference>
<evidence type="ECO:0000256" key="5">
    <source>
        <dbReference type="ARBA" id="ARBA00023015"/>
    </source>
</evidence>
<dbReference type="GO" id="GO:0003723">
    <property type="term" value="F:RNA binding"/>
    <property type="evidence" value="ECO:0007669"/>
    <property type="project" value="UniProtKB-UniRule"/>
</dbReference>
<dbReference type="SUPFAM" id="SSF50249">
    <property type="entry name" value="Nucleic acid-binding proteins"/>
    <property type="match status" value="1"/>
</dbReference>
<dbReference type="InterPro" id="IPR010213">
    <property type="entry name" value="TF_NusA"/>
</dbReference>
<keyword evidence="2 7" id="KW-0963">Cytoplasm</keyword>
<comment type="caution">
    <text evidence="9">The sequence shown here is derived from an EMBL/GenBank/DDBJ whole genome shotgun (WGS) entry which is preliminary data.</text>
</comment>